<organism evidence="4 5">
    <name type="scientific">Candidatus Gottesmanbacteria bacterium RIFCSPHIGHO2_02_FULL_39_11</name>
    <dbReference type="NCBI Taxonomy" id="1798382"/>
    <lineage>
        <taxon>Bacteria</taxon>
        <taxon>Candidatus Gottesmaniibacteriota</taxon>
    </lineage>
</organism>
<evidence type="ECO:0000256" key="2">
    <source>
        <dbReference type="PROSITE-ProRule" id="PRU00169"/>
    </source>
</evidence>
<dbReference type="GO" id="GO:0000160">
    <property type="term" value="P:phosphorelay signal transduction system"/>
    <property type="evidence" value="ECO:0007669"/>
    <property type="project" value="InterPro"/>
</dbReference>
<dbReference type="Proteomes" id="UP000176923">
    <property type="component" value="Unassembled WGS sequence"/>
</dbReference>
<gene>
    <name evidence="4" type="ORF">A3D77_04130</name>
</gene>
<feature type="modified residue" description="4-aspartylphosphate" evidence="2">
    <location>
        <position position="53"/>
    </location>
</feature>
<comment type="caution">
    <text evidence="4">The sequence shown here is derived from an EMBL/GenBank/DDBJ whole genome shotgun (WGS) entry which is preliminary data.</text>
</comment>
<dbReference type="Gene3D" id="3.40.50.2300">
    <property type="match status" value="1"/>
</dbReference>
<evidence type="ECO:0000259" key="3">
    <source>
        <dbReference type="PROSITE" id="PS50110"/>
    </source>
</evidence>
<dbReference type="PANTHER" id="PTHR44591">
    <property type="entry name" value="STRESS RESPONSE REGULATOR PROTEIN 1"/>
    <property type="match status" value="1"/>
</dbReference>
<protein>
    <recommendedName>
        <fullName evidence="3">Response regulatory domain-containing protein</fullName>
    </recommendedName>
</protein>
<name>A0A1F5ZKQ5_9BACT</name>
<dbReference type="AlphaFoldDB" id="A0A1F5ZKQ5"/>
<dbReference type="PANTHER" id="PTHR44591:SF3">
    <property type="entry name" value="RESPONSE REGULATORY DOMAIN-CONTAINING PROTEIN"/>
    <property type="match status" value="1"/>
</dbReference>
<dbReference type="EMBL" id="MFJL01000043">
    <property type="protein sequence ID" value="OGG12677.1"/>
    <property type="molecule type" value="Genomic_DNA"/>
</dbReference>
<evidence type="ECO:0000256" key="1">
    <source>
        <dbReference type="ARBA" id="ARBA00022553"/>
    </source>
</evidence>
<accession>A0A1F5ZKQ5</accession>
<feature type="domain" description="Response regulatory" evidence="3">
    <location>
        <begin position="4"/>
        <end position="118"/>
    </location>
</feature>
<keyword evidence="1 2" id="KW-0597">Phosphoprotein</keyword>
<dbReference type="SUPFAM" id="SSF52172">
    <property type="entry name" value="CheY-like"/>
    <property type="match status" value="1"/>
</dbReference>
<dbReference type="STRING" id="1798382.A3D77_04130"/>
<evidence type="ECO:0000313" key="5">
    <source>
        <dbReference type="Proteomes" id="UP000176923"/>
    </source>
</evidence>
<dbReference type="SMART" id="SM00448">
    <property type="entry name" value="REC"/>
    <property type="match status" value="1"/>
</dbReference>
<dbReference type="InterPro" id="IPR011006">
    <property type="entry name" value="CheY-like_superfamily"/>
</dbReference>
<sequence length="120" mass="13620">MTKNIHVIDDDESIQDAFNVLLTTAGYKVRTSSDANYLQKLPKKKLPDLILLDVLLSGSDGREICKKLKSRKVTHHVPIIMVSANMSAGNSFKEYGADDYIEKPFEMDELLDKIKKYTKE</sequence>
<proteinExistence type="predicted"/>
<dbReference type="InterPro" id="IPR001789">
    <property type="entry name" value="Sig_transdc_resp-reg_receiver"/>
</dbReference>
<dbReference type="InterPro" id="IPR050595">
    <property type="entry name" value="Bact_response_regulator"/>
</dbReference>
<dbReference type="PROSITE" id="PS50110">
    <property type="entry name" value="RESPONSE_REGULATORY"/>
    <property type="match status" value="1"/>
</dbReference>
<dbReference type="Pfam" id="PF00072">
    <property type="entry name" value="Response_reg"/>
    <property type="match status" value="1"/>
</dbReference>
<reference evidence="4 5" key="1">
    <citation type="journal article" date="2016" name="Nat. Commun.">
        <title>Thousands of microbial genomes shed light on interconnected biogeochemical processes in an aquifer system.</title>
        <authorList>
            <person name="Anantharaman K."/>
            <person name="Brown C.T."/>
            <person name="Hug L.A."/>
            <person name="Sharon I."/>
            <person name="Castelle C.J."/>
            <person name="Probst A.J."/>
            <person name="Thomas B.C."/>
            <person name="Singh A."/>
            <person name="Wilkins M.J."/>
            <person name="Karaoz U."/>
            <person name="Brodie E.L."/>
            <person name="Williams K.H."/>
            <person name="Hubbard S.S."/>
            <person name="Banfield J.F."/>
        </authorList>
    </citation>
    <scope>NUCLEOTIDE SEQUENCE [LARGE SCALE GENOMIC DNA]</scope>
</reference>
<evidence type="ECO:0000313" key="4">
    <source>
        <dbReference type="EMBL" id="OGG12677.1"/>
    </source>
</evidence>